<dbReference type="Pfam" id="PF00497">
    <property type="entry name" value="SBP_bac_3"/>
    <property type="match status" value="1"/>
</dbReference>
<dbReference type="KEGG" id="lvs:LOKVESSMR4R_03818"/>
<reference evidence="4 5" key="1">
    <citation type="submission" date="2017-05" db="EMBL/GenBank/DDBJ databases">
        <title>Genome Sequence of Loktanella vestfoldensis Strain SMR4r Isolated from a Culture of the Diatom Skeletonema marinoi.</title>
        <authorList>
            <person name="Topel M."/>
            <person name="Pinder M.I.M."/>
            <person name="Johansson O.N."/>
            <person name="Kourtchenko O."/>
            <person name="Godhe A."/>
            <person name="Clarke A.K."/>
        </authorList>
    </citation>
    <scope>NUCLEOTIDE SEQUENCE [LARGE SCALE GENOMIC DNA]</scope>
    <source>
        <strain evidence="4 5">SMR4r</strain>
    </source>
</reference>
<dbReference type="EMBL" id="CP021431">
    <property type="protein sequence ID" value="ARU03083.1"/>
    <property type="molecule type" value="Genomic_DNA"/>
</dbReference>
<evidence type="ECO:0000313" key="4">
    <source>
        <dbReference type="EMBL" id="ARU03083.1"/>
    </source>
</evidence>
<feature type="domain" description="Solute-binding protein family 3/N-terminal" evidence="3">
    <location>
        <begin position="46"/>
        <end position="273"/>
    </location>
</feature>
<name>A0A1Y0EHG5_9RHOB</name>
<dbReference type="SMART" id="SM00062">
    <property type="entry name" value="PBPb"/>
    <property type="match status" value="1"/>
</dbReference>
<dbReference type="PANTHER" id="PTHR35936">
    <property type="entry name" value="MEMBRANE-BOUND LYTIC MUREIN TRANSGLYCOSYLASE F"/>
    <property type="match status" value="1"/>
</dbReference>
<dbReference type="PANTHER" id="PTHR35936:SF19">
    <property type="entry name" value="AMINO-ACID-BINDING PROTEIN YXEM-RELATED"/>
    <property type="match status" value="1"/>
</dbReference>
<keyword evidence="1 2" id="KW-0732">Signal</keyword>
<feature type="chain" id="PRO_5012417488" evidence="2">
    <location>
        <begin position="32"/>
        <end position="281"/>
    </location>
</feature>
<proteinExistence type="predicted"/>
<dbReference type="Gene3D" id="3.40.190.10">
    <property type="entry name" value="Periplasmic binding protein-like II"/>
    <property type="match status" value="2"/>
</dbReference>
<sequence>MTDYMTDAARRGVLALFAGALVATLPLMAQAQENTPMDPRLTTPGFLTVGTGDPVYPPWMLNNDPAGGEGFENGLVYALAAELGFAPEQVVWVGQTFDQTIAPGAKPYDFAIQQISVTEPRKEIVSFSQVYFQPDKAVIALPGTAAETATSFADLRGLRWGAVIGTTDNDYLVNILGVDDAAIYNEQVDVFQALQAGQIDATLAALPTALFMTAVQVPDASIVALVPADENDNGHGLLFEFGSPLVPWVDAALSEIIARGVVDDLVATYLVADPDLPIIAE</sequence>
<evidence type="ECO:0000259" key="3">
    <source>
        <dbReference type="SMART" id="SM00062"/>
    </source>
</evidence>
<evidence type="ECO:0000313" key="5">
    <source>
        <dbReference type="Proteomes" id="UP000195273"/>
    </source>
</evidence>
<feature type="signal peptide" evidence="2">
    <location>
        <begin position="1"/>
        <end position="31"/>
    </location>
</feature>
<keyword evidence="5" id="KW-1185">Reference proteome</keyword>
<protein>
    <submittedName>
        <fullName evidence="4">L-cystine-binding protein FliY</fullName>
    </submittedName>
</protein>
<evidence type="ECO:0000256" key="1">
    <source>
        <dbReference type="ARBA" id="ARBA00022729"/>
    </source>
</evidence>
<dbReference type="InterPro" id="IPR001638">
    <property type="entry name" value="Solute-binding_3/MltF_N"/>
</dbReference>
<dbReference type="RefSeq" id="WP_237331856.1">
    <property type="nucleotide sequence ID" value="NZ_CP021431.1"/>
</dbReference>
<organism evidence="4 5">
    <name type="scientific">Yoonia vestfoldensis</name>
    <dbReference type="NCBI Taxonomy" id="245188"/>
    <lineage>
        <taxon>Bacteria</taxon>
        <taxon>Pseudomonadati</taxon>
        <taxon>Pseudomonadota</taxon>
        <taxon>Alphaproteobacteria</taxon>
        <taxon>Rhodobacterales</taxon>
        <taxon>Paracoccaceae</taxon>
        <taxon>Yoonia</taxon>
    </lineage>
</organism>
<dbReference type="Proteomes" id="UP000195273">
    <property type="component" value="Chromosome"/>
</dbReference>
<dbReference type="AlphaFoldDB" id="A0A1Y0EHG5"/>
<dbReference type="STRING" id="1122181.GCA_000382265_02599"/>
<accession>A0A1Y0EHG5</accession>
<dbReference type="SUPFAM" id="SSF53850">
    <property type="entry name" value="Periplasmic binding protein-like II"/>
    <property type="match status" value="1"/>
</dbReference>
<gene>
    <name evidence="4" type="primary">fliY</name>
    <name evidence="4" type="ORF">LOKVESSMR4R_03818</name>
</gene>
<evidence type="ECO:0000256" key="2">
    <source>
        <dbReference type="SAM" id="SignalP"/>
    </source>
</evidence>